<protein>
    <submittedName>
        <fullName evidence="2">Uncharacterized protein</fullName>
    </submittedName>
</protein>
<proteinExistence type="predicted"/>
<dbReference type="AlphaFoldDB" id="A0A1I4SMA1"/>
<reference evidence="3" key="1">
    <citation type="submission" date="2016-10" db="EMBL/GenBank/DDBJ databases">
        <authorList>
            <person name="Varghese N."/>
            <person name="Submissions S."/>
        </authorList>
    </citation>
    <scope>NUCLEOTIDE SEQUENCE [LARGE SCALE GENOMIC DNA]</scope>
    <source>
        <strain evidence="3">BL36</strain>
    </source>
</reference>
<sequence>MSDDGPPLLFVALWGAFALLMLLGQMQLIERGSPIAMSYQIVESSDPIAIAALDR</sequence>
<organism evidence="2 3">
    <name type="scientific">Methylobacterium pseudosasicola</name>
    <dbReference type="NCBI Taxonomy" id="582667"/>
    <lineage>
        <taxon>Bacteria</taxon>
        <taxon>Pseudomonadati</taxon>
        <taxon>Pseudomonadota</taxon>
        <taxon>Alphaproteobacteria</taxon>
        <taxon>Hyphomicrobiales</taxon>
        <taxon>Methylobacteriaceae</taxon>
        <taxon>Methylobacterium</taxon>
    </lineage>
</organism>
<keyword evidence="1" id="KW-0812">Transmembrane</keyword>
<dbReference type="RefSeq" id="WP_167367848.1">
    <property type="nucleotide sequence ID" value="NZ_FOTK01000043.1"/>
</dbReference>
<feature type="transmembrane region" description="Helical" evidence="1">
    <location>
        <begin position="6"/>
        <end position="24"/>
    </location>
</feature>
<evidence type="ECO:0000313" key="3">
    <source>
        <dbReference type="Proteomes" id="UP000199048"/>
    </source>
</evidence>
<keyword evidence="1" id="KW-1133">Transmembrane helix</keyword>
<evidence type="ECO:0000313" key="2">
    <source>
        <dbReference type="EMBL" id="SFM65555.1"/>
    </source>
</evidence>
<keyword evidence="3" id="KW-1185">Reference proteome</keyword>
<accession>A0A1I4SMA1</accession>
<dbReference type="Proteomes" id="UP000199048">
    <property type="component" value="Unassembled WGS sequence"/>
</dbReference>
<evidence type="ECO:0000256" key="1">
    <source>
        <dbReference type="SAM" id="Phobius"/>
    </source>
</evidence>
<keyword evidence="1" id="KW-0472">Membrane</keyword>
<gene>
    <name evidence="2" type="ORF">SAMN05192568_104338</name>
</gene>
<name>A0A1I4SMA1_9HYPH</name>
<dbReference type="EMBL" id="FOTK01000043">
    <property type="protein sequence ID" value="SFM65555.1"/>
    <property type="molecule type" value="Genomic_DNA"/>
</dbReference>